<dbReference type="EMBL" id="JAUSUG010000018">
    <property type="protein sequence ID" value="MDQ0256583.1"/>
    <property type="molecule type" value="Genomic_DNA"/>
</dbReference>
<gene>
    <name evidence="1" type="ORF">J2S74_004005</name>
</gene>
<reference evidence="1 2" key="1">
    <citation type="submission" date="2023-07" db="EMBL/GenBank/DDBJ databases">
        <title>Genomic Encyclopedia of Type Strains, Phase IV (KMG-IV): sequencing the most valuable type-strain genomes for metagenomic binning, comparative biology and taxonomic classification.</title>
        <authorList>
            <person name="Goeker M."/>
        </authorList>
    </citation>
    <scope>NUCLEOTIDE SEQUENCE [LARGE SCALE GENOMIC DNA]</scope>
    <source>
        <strain evidence="1 2">DSM 9768</strain>
    </source>
</reference>
<sequence length="213" mass="25129">MVEDIINNGNVKYKGSILEKYYSTYKPYTFKELYFINQKPIISDKQDSRILNENLNYYKYDLWSDERQKVQMDRVHEYGLLRSHGTQHFGPVSIQKGELELQRLKDTYHSILKYGHLPNKFGFISGYFLRYKNRYRFIILDGNHRAAVLCAMGYSKIPVTFQAGSPRIIDYNDIKNFPHVKRGLFSLPLAKQIFKTYFEDDGTKKARNLGLIN</sequence>
<comment type="caution">
    <text evidence="1">The sequence shown here is derived from an EMBL/GenBank/DDBJ whole genome shotgun (WGS) entry which is preliminary data.</text>
</comment>
<evidence type="ECO:0000313" key="2">
    <source>
        <dbReference type="Proteomes" id="UP001230005"/>
    </source>
</evidence>
<proteinExistence type="predicted"/>
<organism evidence="1 2">
    <name type="scientific">Evansella vedderi</name>
    <dbReference type="NCBI Taxonomy" id="38282"/>
    <lineage>
        <taxon>Bacteria</taxon>
        <taxon>Bacillati</taxon>
        <taxon>Bacillota</taxon>
        <taxon>Bacilli</taxon>
        <taxon>Bacillales</taxon>
        <taxon>Bacillaceae</taxon>
        <taxon>Evansella</taxon>
    </lineage>
</organism>
<dbReference type="Proteomes" id="UP001230005">
    <property type="component" value="Unassembled WGS sequence"/>
</dbReference>
<dbReference type="RefSeq" id="WP_307328953.1">
    <property type="nucleotide sequence ID" value="NZ_JAUSUG010000018.1"/>
</dbReference>
<accession>A0ABU0A1J7</accession>
<protein>
    <recommendedName>
        <fullName evidence="3">ParB/Sulfiredoxin domain-containing protein</fullName>
    </recommendedName>
</protein>
<dbReference type="SUPFAM" id="SSF110849">
    <property type="entry name" value="ParB/Sulfiredoxin"/>
    <property type="match status" value="1"/>
</dbReference>
<evidence type="ECO:0000313" key="1">
    <source>
        <dbReference type="EMBL" id="MDQ0256583.1"/>
    </source>
</evidence>
<evidence type="ECO:0008006" key="3">
    <source>
        <dbReference type="Google" id="ProtNLM"/>
    </source>
</evidence>
<keyword evidence="2" id="KW-1185">Reference proteome</keyword>
<dbReference type="InterPro" id="IPR036086">
    <property type="entry name" value="ParB/Sulfiredoxin_sf"/>
</dbReference>
<name>A0ABU0A1J7_9BACI</name>